<organism evidence="5 6">
    <name type="scientific">Nocardioides zeae</name>
    <dbReference type="NCBI Taxonomy" id="1457234"/>
    <lineage>
        <taxon>Bacteria</taxon>
        <taxon>Bacillati</taxon>
        <taxon>Actinomycetota</taxon>
        <taxon>Actinomycetes</taxon>
        <taxon>Propionibacteriales</taxon>
        <taxon>Nocardioidaceae</taxon>
        <taxon>Nocardioides</taxon>
    </lineage>
</organism>
<dbReference type="SUPFAM" id="SSF46785">
    <property type="entry name" value="Winged helix' DNA-binding domain"/>
    <property type="match status" value="1"/>
</dbReference>
<dbReference type="SMART" id="SM00345">
    <property type="entry name" value="HTH_GNTR"/>
    <property type="match status" value="1"/>
</dbReference>
<keyword evidence="1" id="KW-0805">Transcription regulation</keyword>
<sequence>MAETTRAWRTVLDHLERELGEGRLGPGDRLPGERELAARLGVGRSSVREAVRVLDVMGVVRTATGSGPSAGAIIVARPGAGMSTMLRLQTAAQAFGVDDVVATRVALEVAVVGTLAAAYDDTHLAPARELLVAMGDDALAPEEFLALDARFHLALAEATGNQVMLAVMAGLRTAIEDYVRLGLARIDDWSATGARLHAEHTALLDAVASGRADAARTCVADHIHGYFAQIRP</sequence>
<dbReference type="InterPro" id="IPR011711">
    <property type="entry name" value="GntR_C"/>
</dbReference>
<dbReference type="InterPro" id="IPR036390">
    <property type="entry name" value="WH_DNA-bd_sf"/>
</dbReference>
<dbReference type="RefSeq" id="WP_163772681.1">
    <property type="nucleotide sequence ID" value="NZ_JAAGXA010000008.1"/>
</dbReference>
<dbReference type="EMBL" id="JAAGXA010000008">
    <property type="protein sequence ID" value="NEN79138.1"/>
    <property type="molecule type" value="Genomic_DNA"/>
</dbReference>
<dbReference type="PRINTS" id="PR00035">
    <property type="entry name" value="HTHGNTR"/>
</dbReference>
<evidence type="ECO:0000313" key="6">
    <source>
        <dbReference type="Proteomes" id="UP000468687"/>
    </source>
</evidence>
<dbReference type="InterPro" id="IPR008920">
    <property type="entry name" value="TF_FadR/GntR_C"/>
</dbReference>
<dbReference type="SMART" id="SM00895">
    <property type="entry name" value="FCD"/>
    <property type="match status" value="1"/>
</dbReference>
<dbReference type="PROSITE" id="PS50949">
    <property type="entry name" value="HTH_GNTR"/>
    <property type="match status" value="1"/>
</dbReference>
<evidence type="ECO:0000313" key="5">
    <source>
        <dbReference type="EMBL" id="NEN79138.1"/>
    </source>
</evidence>
<evidence type="ECO:0000259" key="4">
    <source>
        <dbReference type="PROSITE" id="PS50949"/>
    </source>
</evidence>
<dbReference type="InterPro" id="IPR036388">
    <property type="entry name" value="WH-like_DNA-bd_sf"/>
</dbReference>
<accession>A0A6P0HKD0</accession>
<dbReference type="Proteomes" id="UP000468687">
    <property type="component" value="Unassembled WGS sequence"/>
</dbReference>
<keyword evidence="3" id="KW-0804">Transcription</keyword>
<reference evidence="5 6" key="1">
    <citation type="journal article" date="2014" name="Int. J. Syst. Evol. Microbiol.">
        <title>Nocardioides zeae sp. nov., isolated from the stem of Zea mays.</title>
        <authorList>
            <person name="Glaeser S.P."/>
            <person name="McInroy J.A."/>
            <person name="Busse H.J."/>
            <person name="Kampfer P."/>
        </authorList>
    </citation>
    <scope>NUCLEOTIDE SEQUENCE [LARGE SCALE GENOMIC DNA]</scope>
    <source>
        <strain evidence="5 6">JCM 30728</strain>
    </source>
</reference>
<keyword evidence="6" id="KW-1185">Reference proteome</keyword>
<evidence type="ECO:0000256" key="2">
    <source>
        <dbReference type="ARBA" id="ARBA00023125"/>
    </source>
</evidence>
<dbReference type="Pfam" id="PF07729">
    <property type="entry name" value="FCD"/>
    <property type="match status" value="1"/>
</dbReference>
<dbReference type="Pfam" id="PF00392">
    <property type="entry name" value="GntR"/>
    <property type="match status" value="1"/>
</dbReference>
<dbReference type="AlphaFoldDB" id="A0A6P0HKD0"/>
<dbReference type="PANTHER" id="PTHR43537:SF24">
    <property type="entry name" value="GLUCONATE OPERON TRANSCRIPTIONAL REPRESSOR"/>
    <property type="match status" value="1"/>
</dbReference>
<dbReference type="CDD" id="cd07377">
    <property type="entry name" value="WHTH_GntR"/>
    <property type="match status" value="1"/>
</dbReference>
<evidence type="ECO:0000256" key="3">
    <source>
        <dbReference type="ARBA" id="ARBA00023163"/>
    </source>
</evidence>
<protein>
    <submittedName>
        <fullName evidence="5">FadR family transcriptional regulator</fullName>
    </submittedName>
</protein>
<dbReference type="GO" id="GO:0003677">
    <property type="term" value="F:DNA binding"/>
    <property type="evidence" value="ECO:0007669"/>
    <property type="project" value="UniProtKB-KW"/>
</dbReference>
<dbReference type="GO" id="GO:0003700">
    <property type="term" value="F:DNA-binding transcription factor activity"/>
    <property type="evidence" value="ECO:0007669"/>
    <property type="project" value="InterPro"/>
</dbReference>
<keyword evidence="2" id="KW-0238">DNA-binding</keyword>
<name>A0A6P0HKD0_9ACTN</name>
<dbReference type="Gene3D" id="1.20.120.530">
    <property type="entry name" value="GntR ligand-binding domain-like"/>
    <property type="match status" value="1"/>
</dbReference>
<proteinExistence type="predicted"/>
<dbReference type="SUPFAM" id="SSF48008">
    <property type="entry name" value="GntR ligand-binding domain-like"/>
    <property type="match status" value="1"/>
</dbReference>
<comment type="caution">
    <text evidence="5">The sequence shown here is derived from an EMBL/GenBank/DDBJ whole genome shotgun (WGS) entry which is preliminary data.</text>
</comment>
<dbReference type="PANTHER" id="PTHR43537">
    <property type="entry name" value="TRANSCRIPTIONAL REGULATOR, GNTR FAMILY"/>
    <property type="match status" value="1"/>
</dbReference>
<gene>
    <name evidence="5" type="ORF">G3T38_12695</name>
</gene>
<dbReference type="Gene3D" id="1.10.10.10">
    <property type="entry name" value="Winged helix-like DNA-binding domain superfamily/Winged helix DNA-binding domain"/>
    <property type="match status" value="1"/>
</dbReference>
<evidence type="ECO:0000256" key="1">
    <source>
        <dbReference type="ARBA" id="ARBA00023015"/>
    </source>
</evidence>
<dbReference type="InterPro" id="IPR000524">
    <property type="entry name" value="Tscrpt_reg_HTH_GntR"/>
</dbReference>
<feature type="domain" description="HTH gntR-type" evidence="4">
    <location>
        <begin position="5"/>
        <end position="77"/>
    </location>
</feature>